<dbReference type="Pfam" id="PF02836">
    <property type="entry name" value="Glyco_hydro_2_C"/>
    <property type="match status" value="1"/>
</dbReference>
<dbReference type="AlphaFoldDB" id="A0A285HHY5"/>
<evidence type="ECO:0000259" key="7">
    <source>
        <dbReference type="Pfam" id="PF18565"/>
    </source>
</evidence>
<dbReference type="SUPFAM" id="SSF51445">
    <property type="entry name" value="(Trans)glycosidases"/>
    <property type="match status" value="1"/>
</dbReference>
<evidence type="ECO:0000259" key="4">
    <source>
        <dbReference type="Pfam" id="PF00703"/>
    </source>
</evidence>
<gene>
    <name evidence="8" type="ORF">SAMN06265827_11967</name>
</gene>
<evidence type="ECO:0000259" key="6">
    <source>
        <dbReference type="Pfam" id="PF16355"/>
    </source>
</evidence>
<keyword evidence="2" id="KW-0378">Hydrolase</keyword>
<dbReference type="RefSeq" id="WP_097018521.1">
    <property type="nucleotide sequence ID" value="NZ_OBDZ01000019.1"/>
</dbReference>
<evidence type="ECO:0000256" key="1">
    <source>
        <dbReference type="ARBA" id="ARBA00007401"/>
    </source>
</evidence>
<dbReference type="Gene3D" id="2.60.40.10">
    <property type="entry name" value="Immunoglobulins"/>
    <property type="match status" value="3"/>
</dbReference>
<evidence type="ECO:0000256" key="3">
    <source>
        <dbReference type="ARBA" id="ARBA00023295"/>
    </source>
</evidence>
<dbReference type="PANTHER" id="PTHR42732:SF1">
    <property type="entry name" value="BETA-MANNOSIDASE"/>
    <property type="match status" value="1"/>
</dbReference>
<keyword evidence="3" id="KW-0326">Glycosidase</keyword>
<organism evidence="8 9">
    <name type="scientific">Orenia metallireducens</name>
    <dbReference type="NCBI Taxonomy" id="1413210"/>
    <lineage>
        <taxon>Bacteria</taxon>
        <taxon>Bacillati</taxon>
        <taxon>Bacillota</taxon>
        <taxon>Clostridia</taxon>
        <taxon>Halanaerobiales</taxon>
        <taxon>Halobacteroidaceae</taxon>
        <taxon>Orenia</taxon>
    </lineage>
</organism>
<evidence type="ECO:0000313" key="8">
    <source>
        <dbReference type="EMBL" id="SNY35322.1"/>
    </source>
</evidence>
<dbReference type="InterPro" id="IPR006101">
    <property type="entry name" value="Glyco_hydro_2"/>
</dbReference>
<comment type="similarity">
    <text evidence="1">Belongs to the glycosyl hydrolase 2 family.</text>
</comment>
<evidence type="ECO:0000256" key="2">
    <source>
        <dbReference type="ARBA" id="ARBA00022801"/>
    </source>
</evidence>
<dbReference type="GO" id="GO:0005975">
    <property type="term" value="P:carbohydrate metabolic process"/>
    <property type="evidence" value="ECO:0007669"/>
    <property type="project" value="InterPro"/>
</dbReference>
<reference evidence="9" key="1">
    <citation type="submission" date="2017-09" db="EMBL/GenBank/DDBJ databases">
        <authorList>
            <person name="Varghese N."/>
            <person name="Submissions S."/>
        </authorList>
    </citation>
    <scope>NUCLEOTIDE SEQUENCE [LARGE SCALE GENOMIC DNA]</scope>
    <source>
        <strain evidence="9">MSL47</strain>
    </source>
</reference>
<dbReference type="InterPro" id="IPR006103">
    <property type="entry name" value="Glyco_hydro_2_cat"/>
</dbReference>
<keyword evidence="9" id="KW-1185">Reference proteome</keyword>
<dbReference type="Proteomes" id="UP000219573">
    <property type="component" value="Unassembled WGS sequence"/>
</dbReference>
<dbReference type="PANTHER" id="PTHR42732">
    <property type="entry name" value="BETA-GALACTOSIDASE"/>
    <property type="match status" value="1"/>
</dbReference>
<dbReference type="PRINTS" id="PR00132">
    <property type="entry name" value="GLHYDRLASE2"/>
</dbReference>
<feature type="domain" description="Glycoside hydrolase family 2 catalytic" evidence="5">
    <location>
        <begin position="277"/>
        <end position="464"/>
    </location>
</feature>
<dbReference type="GO" id="GO:0004553">
    <property type="term" value="F:hydrolase activity, hydrolyzing O-glycosyl compounds"/>
    <property type="evidence" value="ECO:0007669"/>
    <property type="project" value="InterPro"/>
</dbReference>
<dbReference type="Gene3D" id="2.60.120.260">
    <property type="entry name" value="Galactose-binding domain-like"/>
    <property type="match status" value="1"/>
</dbReference>
<dbReference type="OrthoDB" id="9762066at2"/>
<dbReference type="Pfam" id="PF00703">
    <property type="entry name" value="Glyco_hydro_2"/>
    <property type="match status" value="1"/>
</dbReference>
<dbReference type="InterPro" id="IPR017853">
    <property type="entry name" value="GH"/>
</dbReference>
<dbReference type="SUPFAM" id="SSF49303">
    <property type="entry name" value="beta-Galactosidase/glucuronidase domain"/>
    <property type="match status" value="1"/>
</dbReference>
<dbReference type="Gene3D" id="3.20.20.80">
    <property type="entry name" value="Glycosidases"/>
    <property type="match status" value="1"/>
</dbReference>
<feature type="domain" description="DUF4982" evidence="6">
    <location>
        <begin position="638"/>
        <end position="696"/>
    </location>
</feature>
<dbReference type="InterPro" id="IPR006102">
    <property type="entry name" value="Ig-like_GH2"/>
</dbReference>
<proteinExistence type="inferred from homology"/>
<feature type="domain" description="Glycoside hydrolase family 2 immunoglobulin-like beta-sandwich" evidence="4">
    <location>
        <begin position="164"/>
        <end position="268"/>
    </location>
</feature>
<dbReference type="InterPro" id="IPR008979">
    <property type="entry name" value="Galactose-bd-like_sf"/>
</dbReference>
<evidence type="ECO:0000313" key="9">
    <source>
        <dbReference type="Proteomes" id="UP000219573"/>
    </source>
</evidence>
<sequence>MLEKKFNQSWKFWLDRDAFALVWNIPEEAQDITLPHDAMIEVDPNPESANKGNTGYRDGDNYNYVKLFNAPREYRNKTVMMKFEGVYMNTFVYINGQLAAKRPFGYSTFYVHLNDYLKYGEENEIRVIVRNGAMTNSRWYSGGGIYRDVYLLVADLTYMVPAGIQIKTDSIEDDYAVVDISTELKNRCHTPAELVLETVIKDGAGTVVSADKIPVVLFEGGARKVSQRIVIDNPKLWSADIPELYNCVSKLYQEDEVIDESENKFGIRILQVDAKRGLRVNGKTVKLRGACVHHDSGLLGAATYDDVKYRQVKILKEAGFNAIRMAHNPISQAMLRACDELGMYVMDESFDMWTRCKSDYDYGMYFQEWWEKDIEAMVRKDYNHPSVILYSIGNEIPELGTNKGVEICHQISEKVKSLDNTRFTLVSINGVFAAGDVVDKIVADVVAELNKEGTLEGNVNNFMALMQDHMDRIVVHPEITKILEKVCPTTDIAGYNYMAARYEEDGVEYPNRVIVGSETYPPGIARNWELVKKYSHVIGDFTWTGWDYIGEAGVGVPAYQRGEGGFGAQYPCQLAYCGDIDITGFRRPASYFREVVFGLRKDPYIAVQNPHKYGEDLIKTPWVMSDSISSWTWKESEGKPIIIEIYSPGEEVELICNGKSLGKKAAGKLAGFRTYFETSYEPGRLTAIAYENGLEIGRMDLSTAAKERKVVIKPEAGRDQELIYLPIEICDKDGNIGTEEEARLEITVEGAAEIIGFGSANPKSDYNYNKMVTETFQGRALAILKKKENEGTVSIKVSSDKYQDEVIELEI</sequence>
<dbReference type="InterPro" id="IPR036156">
    <property type="entry name" value="Beta-gal/glucu_dom_sf"/>
</dbReference>
<dbReference type="InterPro" id="IPR032311">
    <property type="entry name" value="DUF4982"/>
</dbReference>
<protein>
    <submittedName>
        <fullName evidence="8">Beta-galactosidase</fullName>
    </submittedName>
</protein>
<dbReference type="Pfam" id="PF16355">
    <property type="entry name" value="DUF4982"/>
    <property type="match status" value="1"/>
</dbReference>
<dbReference type="InterPro" id="IPR013783">
    <property type="entry name" value="Ig-like_fold"/>
</dbReference>
<dbReference type="InterPro" id="IPR051913">
    <property type="entry name" value="GH2_Domain-Containing"/>
</dbReference>
<dbReference type="SUPFAM" id="SSF49785">
    <property type="entry name" value="Galactose-binding domain-like"/>
    <property type="match status" value="1"/>
</dbReference>
<name>A0A285HHY5_9FIRM</name>
<dbReference type="Pfam" id="PF18565">
    <property type="entry name" value="Glyco_hydro2_C5"/>
    <property type="match status" value="1"/>
</dbReference>
<evidence type="ECO:0000259" key="5">
    <source>
        <dbReference type="Pfam" id="PF02836"/>
    </source>
</evidence>
<dbReference type="EMBL" id="OBDZ01000019">
    <property type="protein sequence ID" value="SNY35322.1"/>
    <property type="molecule type" value="Genomic_DNA"/>
</dbReference>
<feature type="domain" description="Glycoside hydrolase family 2" evidence="7">
    <location>
        <begin position="719"/>
        <end position="807"/>
    </location>
</feature>
<accession>A0A285HHY5</accession>
<dbReference type="InterPro" id="IPR040605">
    <property type="entry name" value="Glyco_hydro2_dom5"/>
</dbReference>